<protein>
    <recommendedName>
        <fullName evidence="2">ZSWIM1/3 RNaseH-like domain-containing protein</fullName>
    </recommendedName>
</protein>
<organism evidence="3 4">
    <name type="scientific">Thalassiosira oceanica</name>
    <name type="common">Marine diatom</name>
    <dbReference type="NCBI Taxonomy" id="159749"/>
    <lineage>
        <taxon>Eukaryota</taxon>
        <taxon>Sar</taxon>
        <taxon>Stramenopiles</taxon>
        <taxon>Ochrophyta</taxon>
        <taxon>Bacillariophyta</taxon>
        <taxon>Coscinodiscophyceae</taxon>
        <taxon>Thalassiosirophycidae</taxon>
        <taxon>Thalassiosirales</taxon>
        <taxon>Thalassiosiraceae</taxon>
        <taxon>Thalassiosira</taxon>
    </lineage>
</organism>
<dbReference type="AlphaFoldDB" id="K0RDP5"/>
<feature type="domain" description="ZSWIM1/3 RNaseH-like" evidence="2">
    <location>
        <begin position="363"/>
        <end position="417"/>
    </location>
</feature>
<comment type="caution">
    <text evidence="3">The sequence shown here is derived from an EMBL/GenBank/DDBJ whole genome shotgun (WGS) entry which is preliminary data.</text>
</comment>
<gene>
    <name evidence="3" type="ORF">THAOC_36814</name>
</gene>
<feature type="region of interest" description="Disordered" evidence="1">
    <location>
        <begin position="154"/>
        <end position="174"/>
    </location>
</feature>
<sequence length="418" mass="46574">MDESLLQRIRAAGSRESMEFTQQLKLPYGDGYVDASVCCGTEARPLSGVGNQPNIFPRGSFLQLPETVQSYETANNFIRGNMPGCEVKLLGGVKRTGSRLQSWTLACKCHATAKKLDPNDFKEGCVGRKGTKIETVKRSDYDHMGGCIVEATEAKRAKKKKGKQGSQDSASLPIRKKAKVERNRTGTFRPREKNNRCMMKVHIFQNTSDQRYYVRSDSNLIHNGHPPLPASATKKSSSELTADDIQLIELLNGKIGPQSIANVINERHDGAGEFLSTTIYSKLRELERLKDLEKGISSDMSVAEKTLKHLEHANISHFYVMDDPLLGLVMHSRPRGRPPSVNKFVCSDEVKNQVSNLRTELGFNEGTKILLLLSLATDEMIRLVTAYPEVFFMDITAGTNRQKRGMFLAVVKDSYGKT</sequence>
<proteinExistence type="predicted"/>
<evidence type="ECO:0000259" key="2">
    <source>
        <dbReference type="Pfam" id="PF21056"/>
    </source>
</evidence>
<dbReference type="InterPro" id="IPR048324">
    <property type="entry name" value="ZSWIM1-3_RNaseH-like"/>
</dbReference>
<evidence type="ECO:0000313" key="4">
    <source>
        <dbReference type="Proteomes" id="UP000266841"/>
    </source>
</evidence>
<reference evidence="3 4" key="1">
    <citation type="journal article" date="2012" name="Genome Biol.">
        <title>Genome and low-iron response of an oceanic diatom adapted to chronic iron limitation.</title>
        <authorList>
            <person name="Lommer M."/>
            <person name="Specht M."/>
            <person name="Roy A.S."/>
            <person name="Kraemer L."/>
            <person name="Andreson R."/>
            <person name="Gutowska M.A."/>
            <person name="Wolf J."/>
            <person name="Bergner S.V."/>
            <person name="Schilhabel M.B."/>
            <person name="Klostermeier U.C."/>
            <person name="Beiko R.G."/>
            <person name="Rosenstiel P."/>
            <person name="Hippler M."/>
            <person name="Laroche J."/>
        </authorList>
    </citation>
    <scope>NUCLEOTIDE SEQUENCE [LARGE SCALE GENOMIC DNA]</scope>
    <source>
        <strain evidence="3 4">CCMP1005</strain>
    </source>
</reference>
<evidence type="ECO:0000313" key="3">
    <source>
        <dbReference type="EMBL" id="EJK44632.1"/>
    </source>
</evidence>
<accession>K0RDP5</accession>
<dbReference type="EMBL" id="AGNL01049435">
    <property type="protein sequence ID" value="EJK44632.1"/>
    <property type="molecule type" value="Genomic_DNA"/>
</dbReference>
<evidence type="ECO:0000256" key="1">
    <source>
        <dbReference type="SAM" id="MobiDB-lite"/>
    </source>
</evidence>
<dbReference type="Proteomes" id="UP000266841">
    <property type="component" value="Unassembled WGS sequence"/>
</dbReference>
<name>K0RDP5_THAOC</name>
<keyword evidence="4" id="KW-1185">Reference proteome</keyword>
<feature type="non-terminal residue" evidence="3">
    <location>
        <position position="418"/>
    </location>
</feature>
<dbReference type="Pfam" id="PF21056">
    <property type="entry name" value="ZSWIM1-3_RNaseH-like"/>
    <property type="match status" value="1"/>
</dbReference>